<dbReference type="STRING" id="683125.SAMN05660206_1156"/>
<dbReference type="RefSeq" id="WP_093367376.1">
    <property type="nucleotide sequence ID" value="NZ_FOZZ01000015.1"/>
</dbReference>
<keyword evidence="3" id="KW-1185">Reference proteome</keyword>
<keyword evidence="2" id="KW-0238">DNA-binding</keyword>
<dbReference type="PANTHER" id="PTHR36444:SF2">
    <property type="entry name" value="TRANSCRIPTIONAL REGULATOR PROTEIN YOBU-RELATED"/>
    <property type="match status" value="1"/>
</dbReference>
<proteinExistence type="predicted"/>
<name>A0A1I6VKY5_9SPHI</name>
<dbReference type="InterPro" id="IPR011256">
    <property type="entry name" value="Reg_factor_effector_dom_sf"/>
</dbReference>
<dbReference type="Pfam" id="PF14526">
    <property type="entry name" value="Cass2"/>
    <property type="match status" value="1"/>
</dbReference>
<dbReference type="InterPro" id="IPR053182">
    <property type="entry name" value="YobU-like_regulator"/>
</dbReference>
<dbReference type="OrthoDB" id="9801008at2"/>
<organism evidence="2 3">
    <name type="scientific">Sphingobacterium wenxiniae</name>
    <dbReference type="NCBI Taxonomy" id="683125"/>
    <lineage>
        <taxon>Bacteria</taxon>
        <taxon>Pseudomonadati</taxon>
        <taxon>Bacteroidota</taxon>
        <taxon>Sphingobacteriia</taxon>
        <taxon>Sphingobacteriales</taxon>
        <taxon>Sphingobacteriaceae</taxon>
        <taxon>Sphingobacterium</taxon>
    </lineage>
</organism>
<dbReference type="InterPro" id="IPR029441">
    <property type="entry name" value="Cass2"/>
</dbReference>
<dbReference type="AlphaFoldDB" id="A0A1I6VKY5"/>
<dbReference type="PANTHER" id="PTHR36444">
    <property type="entry name" value="TRANSCRIPTIONAL REGULATOR PROTEIN YOBU-RELATED"/>
    <property type="match status" value="1"/>
</dbReference>
<dbReference type="GO" id="GO:0003677">
    <property type="term" value="F:DNA binding"/>
    <property type="evidence" value="ECO:0007669"/>
    <property type="project" value="UniProtKB-KW"/>
</dbReference>
<sequence>MEKFKLFGLKLNRKTKNENGQSGIDCGELWQYFEENKIAEIIPNKTSDALIAVYYDYENDENGLFSYFIGCKVDENTEKPENLDELIIPEQKYHKETAKGQMTGCISDTWTRVWKSNLNRKFGFDFEVYDERSFDWNNAEIDIYLSINN</sequence>
<dbReference type="SMART" id="SM00871">
    <property type="entry name" value="AraC_E_bind"/>
    <property type="match status" value="1"/>
</dbReference>
<evidence type="ECO:0000313" key="3">
    <source>
        <dbReference type="Proteomes" id="UP000198785"/>
    </source>
</evidence>
<evidence type="ECO:0000259" key="1">
    <source>
        <dbReference type="SMART" id="SM00871"/>
    </source>
</evidence>
<evidence type="ECO:0000313" key="2">
    <source>
        <dbReference type="EMBL" id="SFT14392.1"/>
    </source>
</evidence>
<dbReference type="EMBL" id="FOZZ01000015">
    <property type="protein sequence ID" value="SFT14392.1"/>
    <property type="molecule type" value="Genomic_DNA"/>
</dbReference>
<accession>A0A1I6VKY5</accession>
<dbReference type="SUPFAM" id="SSF55136">
    <property type="entry name" value="Probable bacterial effector-binding domain"/>
    <property type="match status" value="1"/>
</dbReference>
<gene>
    <name evidence="2" type="ORF">SAMN05660206_1156</name>
</gene>
<protein>
    <submittedName>
        <fullName evidence="2">Predicted transcriptional regulator YdeE, contains AraC-type DNA-binding domain</fullName>
    </submittedName>
</protein>
<dbReference type="InterPro" id="IPR010499">
    <property type="entry name" value="AraC_E-bd"/>
</dbReference>
<dbReference type="Proteomes" id="UP000198785">
    <property type="component" value="Unassembled WGS sequence"/>
</dbReference>
<reference evidence="2 3" key="1">
    <citation type="submission" date="2016-10" db="EMBL/GenBank/DDBJ databases">
        <authorList>
            <person name="de Groot N.N."/>
        </authorList>
    </citation>
    <scope>NUCLEOTIDE SEQUENCE [LARGE SCALE GENOMIC DNA]</scope>
    <source>
        <strain evidence="2 3">DSM 22789</strain>
    </source>
</reference>
<dbReference type="Gene3D" id="3.20.80.10">
    <property type="entry name" value="Regulatory factor, effector binding domain"/>
    <property type="match status" value="1"/>
</dbReference>
<feature type="domain" description="AraC effector-binding" evidence="1">
    <location>
        <begin position="1"/>
        <end position="148"/>
    </location>
</feature>